<dbReference type="GO" id="GO:0015035">
    <property type="term" value="F:protein-disulfide reductase activity"/>
    <property type="evidence" value="ECO:0007669"/>
    <property type="project" value="InterPro"/>
</dbReference>
<proteinExistence type="predicted"/>
<evidence type="ECO:0000313" key="2">
    <source>
        <dbReference type="Proteomes" id="UP000189883"/>
    </source>
</evidence>
<dbReference type="RefSeq" id="WP_052910922.1">
    <property type="nucleotide sequence ID" value="NZ_CP011859.1"/>
</dbReference>
<evidence type="ECO:0008006" key="3">
    <source>
        <dbReference type="Google" id="ProtNLM"/>
    </source>
</evidence>
<gene>
    <name evidence="1" type="ORF">AB406_1074</name>
</gene>
<protein>
    <recommendedName>
        <fullName evidence="3">DUF393 domain-containing protein</fullName>
    </recommendedName>
</protein>
<organism evidence="1 2">
    <name type="scientific">Riemerella anatipestifer</name>
    <name type="common">Moraxella anatipestifer</name>
    <dbReference type="NCBI Taxonomy" id="34085"/>
    <lineage>
        <taxon>Bacteria</taxon>
        <taxon>Pseudomonadati</taxon>
        <taxon>Bacteroidota</taxon>
        <taxon>Flavobacteriia</taxon>
        <taxon>Flavobacteriales</taxon>
        <taxon>Weeksellaceae</taxon>
        <taxon>Riemerella</taxon>
    </lineage>
</organism>
<dbReference type="InterPro" id="IPR007263">
    <property type="entry name" value="DCC1-like"/>
</dbReference>
<dbReference type="InterPro" id="IPR052927">
    <property type="entry name" value="DCC_oxidoreductase"/>
</dbReference>
<dbReference type="PANTHER" id="PTHR33639">
    <property type="entry name" value="THIOL-DISULFIDE OXIDOREDUCTASE DCC"/>
    <property type="match status" value="1"/>
</dbReference>
<dbReference type="PANTHER" id="PTHR33639:SF2">
    <property type="entry name" value="DUF393 DOMAIN-CONTAINING PROTEIN"/>
    <property type="match status" value="1"/>
</dbReference>
<dbReference type="Pfam" id="PF04134">
    <property type="entry name" value="DCC1-like"/>
    <property type="match status" value="1"/>
</dbReference>
<reference evidence="1 2" key="1">
    <citation type="submission" date="2015-06" db="EMBL/GenBank/DDBJ databases">
        <title>R. anatipestifer strain HXb2 is the most virulent strain so far, and the genome sequence would help us uncover the pathogenesis.</title>
        <authorList>
            <person name="Hu Q."/>
            <person name="Qi J."/>
            <person name="Bo H."/>
            <person name="Liu G."/>
            <person name="Tao M."/>
            <person name="Ding Y."/>
            <person name="Xue Y."/>
        </authorList>
    </citation>
    <scope>NUCLEOTIDE SEQUENCE [LARGE SCALE GENOMIC DNA]</scope>
    <source>
        <strain evidence="1 2">HXb2</strain>
    </source>
</reference>
<dbReference type="Proteomes" id="UP000189883">
    <property type="component" value="Chromosome"/>
</dbReference>
<sequence length="135" mass="15843">MNLDSSKYYLFYDGDCGVCNRWVQWVLKNDKNDNFRFVALQSSFGQSFLKDRNLPTSNFSTLYLWKPNAFYLTKSDAVIKIGRVLGGKFRLLNIGKAVPRFVRNKMYDLVAKNRMNIARKHCLLLSNEEQKKFIK</sequence>
<accession>A0A1S7DSA9</accession>
<dbReference type="AlphaFoldDB" id="A0A1S7DSA9"/>
<evidence type="ECO:0000313" key="1">
    <source>
        <dbReference type="EMBL" id="AQY22023.1"/>
    </source>
</evidence>
<name>A0A1S7DSA9_RIEAN</name>
<dbReference type="EMBL" id="CP011859">
    <property type="protein sequence ID" value="AQY22023.1"/>
    <property type="molecule type" value="Genomic_DNA"/>
</dbReference>